<name>A0A166EJ88_9AGAM</name>
<dbReference type="EMBL" id="KV417600">
    <property type="protein sequence ID" value="KZP15819.1"/>
    <property type="molecule type" value="Genomic_DNA"/>
</dbReference>
<dbReference type="InterPro" id="IPR029030">
    <property type="entry name" value="Caspase-like_dom_sf"/>
</dbReference>
<dbReference type="InterPro" id="IPR050452">
    <property type="entry name" value="Metacaspase"/>
</dbReference>
<evidence type="ECO:0000313" key="5">
    <source>
        <dbReference type="EMBL" id="KZP15819.1"/>
    </source>
</evidence>
<gene>
    <name evidence="5" type="ORF">FIBSPDRAFT_912396</name>
</gene>
<protein>
    <recommendedName>
        <fullName evidence="4">Peptidase C14 caspase domain-containing protein</fullName>
    </recommendedName>
</protein>
<reference evidence="5 6" key="1">
    <citation type="journal article" date="2016" name="Mol. Biol. Evol.">
        <title>Comparative Genomics of Early-Diverging Mushroom-Forming Fungi Provides Insights into the Origins of Lignocellulose Decay Capabilities.</title>
        <authorList>
            <person name="Nagy L.G."/>
            <person name="Riley R."/>
            <person name="Tritt A."/>
            <person name="Adam C."/>
            <person name="Daum C."/>
            <person name="Floudas D."/>
            <person name="Sun H."/>
            <person name="Yadav J.S."/>
            <person name="Pangilinan J."/>
            <person name="Larsson K.H."/>
            <person name="Matsuura K."/>
            <person name="Barry K."/>
            <person name="Labutti K."/>
            <person name="Kuo R."/>
            <person name="Ohm R.A."/>
            <person name="Bhattacharya S.S."/>
            <person name="Shirouzu T."/>
            <person name="Yoshinaga Y."/>
            <person name="Martin F.M."/>
            <person name="Grigoriev I.V."/>
            <person name="Hibbett D.S."/>
        </authorList>
    </citation>
    <scope>NUCLEOTIDE SEQUENCE [LARGE SCALE GENOMIC DNA]</scope>
    <source>
        <strain evidence="5 6">CBS 109695</strain>
    </source>
</reference>
<keyword evidence="6" id="KW-1185">Reference proteome</keyword>
<keyword evidence="2" id="KW-0053">Apoptosis</keyword>
<dbReference type="Gene3D" id="3.40.50.1460">
    <property type="match status" value="1"/>
</dbReference>
<dbReference type="GO" id="GO:0004197">
    <property type="term" value="F:cysteine-type endopeptidase activity"/>
    <property type="evidence" value="ECO:0007669"/>
    <property type="project" value="InterPro"/>
</dbReference>
<dbReference type="GO" id="GO:0005737">
    <property type="term" value="C:cytoplasm"/>
    <property type="evidence" value="ECO:0007669"/>
    <property type="project" value="TreeGrafter"/>
</dbReference>
<dbReference type="InterPro" id="IPR011600">
    <property type="entry name" value="Pept_C14_caspase"/>
</dbReference>
<evidence type="ECO:0000256" key="2">
    <source>
        <dbReference type="ARBA" id="ARBA00022703"/>
    </source>
</evidence>
<evidence type="ECO:0000259" key="4">
    <source>
        <dbReference type="Pfam" id="PF00656"/>
    </source>
</evidence>
<evidence type="ECO:0000256" key="1">
    <source>
        <dbReference type="ARBA" id="ARBA00009005"/>
    </source>
</evidence>
<accession>A0A166EJ88</accession>
<dbReference type="PANTHER" id="PTHR48104">
    <property type="entry name" value="METACASPASE-4"/>
    <property type="match status" value="1"/>
</dbReference>
<dbReference type="PANTHER" id="PTHR48104:SF30">
    <property type="entry name" value="METACASPASE-1"/>
    <property type="match status" value="1"/>
</dbReference>
<organism evidence="5 6">
    <name type="scientific">Athelia psychrophila</name>
    <dbReference type="NCBI Taxonomy" id="1759441"/>
    <lineage>
        <taxon>Eukaryota</taxon>
        <taxon>Fungi</taxon>
        <taxon>Dikarya</taxon>
        <taxon>Basidiomycota</taxon>
        <taxon>Agaricomycotina</taxon>
        <taxon>Agaricomycetes</taxon>
        <taxon>Agaricomycetidae</taxon>
        <taxon>Atheliales</taxon>
        <taxon>Atheliaceae</taxon>
        <taxon>Athelia</taxon>
    </lineage>
</organism>
<comment type="similarity">
    <text evidence="1">Belongs to the peptidase C14B family.</text>
</comment>
<dbReference type="Proteomes" id="UP000076532">
    <property type="component" value="Unassembled WGS sequence"/>
</dbReference>
<dbReference type="AlphaFoldDB" id="A0A166EJ88"/>
<feature type="domain" description="Peptidase C14 caspase" evidence="4">
    <location>
        <begin position="54"/>
        <end position="302"/>
    </location>
</feature>
<keyword evidence="3" id="KW-0378">Hydrolase</keyword>
<proteinExistence type="inferred from homology"/>
<dbReference type="GO" id="GO:0006915">
    <property type="term" value="P:apoptotic process"/>
    <property type="evidence" value="ECO:0007669"/>
    <property type="project" value="UniProtKB-KW"/>
</dbReference>
<dbReference type="SUPFAM" id="SSF52129">
    <property type="entry name" value="Caspase-like"/>
    <property type="match status" value="1"/>
</dbReference>
<keyword evidence="3" id="KW-0788">Thiol protease</keyword>
<dbReference type="Pfam" id="PF00656">
    <property type="entry name" value="Peptidase_C14"/>
    <property type="match status" value="1"/>
</dbReference>
<sequence>MFLSFANAFVQTYTEIFWYFQLSVKGRRPYEYVANWPPKPPHVVPPSGSTTPLHALVIGINKYANIKQLKGCVADADAVEEFLRNELKVPQSQITSLRDAKASRSAMVQAFRDLANHPDIKMDDPILIFFAGHGSELAAPQGWEAGGLDSKIQGLIPQDYDSRNLPLVHVIPDRTVGALINEMSRKKGNNITIIFDCCHSGSGTRKGESSVQRTVKLLDNLPANLDSDLLHESGARGDIVAPGSFYKGLDSHVLLAACGAKETADEDGPPPRGLFTTALIKLLQDEGVDKLVYTDVLKRIDAIPNQNPQCEGTNSNRIFFNAKCPPARRLTYPVRREGDEYKLDAGAAHGISVGAEFNVYANEKDVLTASPLGSLVVGDAAAVKAFDTAMTLPSGCSSFAVDKPAVALQTKLGAKEDFALHVPLHEDLIPVFETLSKEMQTPGPDTARIKLVEDRDQAMLEIVMDEGKLYFNILDKRITVHGVNRIHFPFDPELDSIRPVLRAAAHYYWHLNRASNTDQHFQERITVEFFELYESETELDDAGDSILRPDTNPENLYTGSTIKFTVKPNAPYGMRITNNTAWDLYPGVFYFDSSDLSIVPYYVMSSSGKFKADSPLKKHGGTFTIGYGSTATRPRYFGFRHGHDIDIGFLKMFFTTDWVDLTKIPQKSPFRTGRFDDGLERPPAPKWGTILIPIVQHRRK</sequence>
<evidence type="ECO:0000313" key="6">
    <source>
        <dbReference type="Proteomes" id="UP000076532"/>
    </source>
</evidence>
<dbReference type="OrthoDB" id="3223806at2759"/>
<evidence type="ECO:0000256" key="3">
    <source>
        <dbReference type="ARBA" id="ARBA00022807"/>
    </source>
</evidence>
<keyword evidence="3" id="KW-0645">Protease</keyword>
<dbReference type="GO" id="GO:0006508">
    <property type="term" value="P:proteolysis"/>
    <property type="evidence" value="ECO:0007669"/>
    <property type="project" value="InterPro"/>
</dbReference>